<dbReference type="GO" id="GO:0003723">
    <property type="term" value="F:RNA binding"/>
    <property type="evidence" value="ECO:0007669"/>
    <property type="project" value="InterPro"/>
</dbReference>
<dbReference type="InterPro" id="IPR008327">
    <property type="entry name" value="Sig_transdc_resp-reg_antiterm"/>
</dbReference>
<keyword evidence="1" id="KW-0597">Phosphoprotein</keyword>
<feature type="domain" description="ANTAR" evidence="3">
    <location>
        <begin position="123"/>
        <end position="183"/>
    </location>
</feature>
<dbReference type="InterPro" id="IPR052048">
    <property type="entry name" value="ST_Response_Regulator"/>
</dbReference>
<dbReference type="OrthoDB" id="9808843at2"/>
<dbReference type="Pfam" id="PF00072">
    <property type="entry name" value="Response_reg"/>
    <property type="match status" value="1"/>
</dbReference>
<dbReference type="SMART" id="SM01012">
    <property type="entry name" value="ANTAR"/>
    <property type="match status" value="1"/>
</dbReference>
<evidence type="ECO:0000259" key="2">
    <source>
        <dbReference type="PROSITE" id="PS50110"/>
    </source>
</evidence>
<reference evidence="4 5" key="1">
    <citation type="journal article" date="2015" name="Genome Announc.">
        <title>Genomes of Geoalkalibacter ferrihydriticus Z-0531T and Geoalkalibacter subterraneus Red1T, Two Haloalkaliphilic Metal-Reducing Deltaproteobacteria.</title>
        <authorList>
            <person name="Badalamenti J.P."/>
            <person name="Krajmalnik-Brown R."/>
            <person name="Torres C.I."/>
            <person name="Bond D.R."/>
        </authorList>
    </citation>
    <scope>NUCLEOTIDE SEQUENCE [LARGE SCALE GENOMIC DNA]</scope>
    <source>
        <strain evidence="4 5">Red1</strain>
    </source>
</reference>
<dbReference type="Proteomes" id="UP000035036">
    <property type="component" value="Chromosome"/>
</dbReference>
<evidence type="ECO:0000259" key="3">
    <source>
        <dbReference type="PROSITE" id="PS50921"/>
    </source>
</evidence>
<evidence type="ECO:0000313" key="4">
    <source>
        <dbReference type="EMBL" id="AJF07445.1"/>
    </source>
</evidence>
<sequence length="186" mass="20562">MKTALVVDDEPLIRRQVAETLDQYGFERVVEAGNGEEAVNLAVANRPLLVVMDVSMPVLDGIRAAEKIGSQAPAPIVLLTGTADAETVERARLAGVMSYLVKPFRGEQLFPAADLAIHHFMEISSLRQEVESLRETLEIRKNIEKAKGLLIQKGMSESEAYRKMQKMAMDKRKSLREVADAILMVG</sequence>
<dbReference type="InterPro" id="IPR011006">
    <property type="entry name" value="CheY-like_superfamily"/>
</dbReference>
<dbReference type="Gene3D" id="1.10.10.10">
    <property type="entry name" value="Winged helix-like DNA-binding domain superfamily/Winged helix DNA-binding domain"/>
    <property type="match status" value="1"/>
</dbReference>
<dbReference type="PANTHER" id="PTHR43228:SF6">
    <property type="entry name" value="RESPONSE REGULATOR RECEIVER"/>
    <property type="match status" value="1"/>
</dbReference>
<proteinExistence type="predicted"/>
<gene>
    <name evidence="4" type="ORF">GSUB_13990</name>
</gene>
<feature type="domain" description="Response regulatory" evidence="2">
    <location>
        <begin position="3"/>
        <end position="117"/>
    </location>
</feature>
<dbReference type="RefSeq" id="WP_040201353.1">
    <property type="nucleotide sequence ID" value="NZ_CP010311.1"/>
</dbReference>
<dbReference type="HOGENOM" id="CLU_000445_65_0_7"/>
<dbReference type="Pfam" id="PF03861">
    <property type="entry name" value="ANTAR"/>
    <property type="match status" value="1"/>
</dbReference>
<dbReference type="GO" id="GO:0000160">
    <property type="term" value="P:phosphorelay signal transduction system"/>
    <property type="evidence" value="ECO:0007669"/>
    <property type="project" value="InterPro"/>
</dbReference>
<name>A0A0B5FTE7_9BACT</name>
<dbReference type="PANTHER" id="PTHR43228">
    <property type="entry name" value="TWO-COMPONENT RESPONSE REGULATOR"/>
    <property type="match status" value="1"/>
</dbReference>
<accession>A0A0B5FTE7</accession>
<dbReference type="AlphaFoldDB" id="A0A0B5FTE7"/>
<dbReference type="KEGG" id="gsb:GSUB_13990"/>
<dbReference type="InterPro" id="IPR036388">
    <property type="entry name" value="WH-like_DNA-bd_sf"/>
</dbReference>
<evidence type="ECO:0000313" key="5">
    <source>
        <dbReference type="Proteomes" id="UP000035036"/>
    </source>
</evidence>
<dbReference type="SMART" id="SM00448">
    <property type="entry name" value="REC"/>
    <property type="match status" value="1"/>
</dbReference>
<dbReference type="PIRSF" id="PIRSF036382">
    <property type="entry name" value="RR_antiterm"/>
    <property type="match status" value="1"/>
</dbReference>
<dbReference type="EMBL" id="CP010311">
    <property type="protein sequence ID" value="AJF07445.1"/>
    <property type="molecule type" value="Genomic_DNA"/>
</dbReference>
<feature type="modified residue" description="4-aspartylphosphate" evidence="1">
    <location>
        <position position="53"/>
    </location>
</feature>
<dbReference type="PROSITE" id="PS50110">
    <property type="entry name" value="RESPONSE_REGULATORY"/>
    <property type="match status" value="1"/>
</dbReference>
<keyword evidence="5" id="KW-1185">Reference proteome</keyword>
<dbReference type="STRING" id="483547.GSUB_13990"/>
<organism evidence="4 5">
    <name type="scientific">Geoalkalibacter subterraneus</name>
    <dbReference type="NCBI Taxonomy" id="483547"/>
    <lineage>
        <taxon>Bacteria</taxon>
        <taxon>Pseudomonadati</taxon>
        <taxon>Thermodesulfobacteriota</taxon>
        <taxon>Desulfuromonadia</taxon>
        <taxon>Desulfuromonadales</taxon>
        <taxon>Geoalkalibacteraceae</taxon>
        <taxon>Geoalkalibacter</taxon>
    </lineage>
</organism>
<protein>
    <submittedName>
        <fullName evidence="4">Transcriptional regulator</fullName>
    </submittedName>
</protein>
<evidence type="ECO:0000256" key="1">
    <source>
        <dbReference type="PROSITE-ProRule" id="PRU00169"/>
    </source>
</evidence>
<dbReference type="InterPro" id="IPR005561">
    <property type="entry name" value="ANTAR"/>
</dbReference>
<dbReference type="InterPro" id="IPR001789">
    <property type="entry name" value="Sig_transdc_resp-reg_receiver"/>
</dbReference>
<dbReference type="Gene3D" id="3.40.50.2300">
    <property type="match status" value="1"/>
</dbReference>
<dbReference type="PROSITE" id="PS50921">
    <property type="entry name" value="ANTAR"/>
    <property type="match status" value="1"/>
</dbReference>
<dbReference type="SUPFAM" id="SSF52172">
    <property type="entry name" value="CheY-like"/>
    <property type="match status" value="1"/>
</dbReference>